<keyword evidence="2" id="KW-1185">Reference proteome</keyword>
<reference evidence="1 2" key="1">
    <citation type="journal article" date="2024" name="Commun. Biol.">
        <title>Comparative genomic analysis of thermophilic fungi reveals convergent evolutionary adaptations and gene losses.</title>
        <authorList>
            <person name="Steindorff A.S."/>
            <person name="Aguilar-Pontes M.V."/>
            <person name="Robinson A.J."/>
            <person name="Andreopoulos B."/>
            <person name="LaButti K."/>
            <person name="Kuo A."/>
            <person name="Mondo S."/>
            <person name="Riley R."/>
            <person name="Otillar R."/>
            <person name="Haridas S."/>
            <person name="Lipzen A."/>
            <person name="Grimwood J."/>
            <person name="Schmutz J."/>
            <person name="Clum A."/>
            <person name="Reid I.D."/>
            <person name="Moisan M.C."/>
            <person name="Butler G."/>
            <person name="Nguyen T.T.M."/>
            <person name="Dewar K."/>
            <person name="Conant G."/>
            <person name="Drula E."/>
            <person name="Henrissat B."/>
            <person name="Hansel C."/>
            <person name="Singer S."/>
            <person name="Hutchinson M.I."/>
            <person name="de Vries R.P."/>
            <person name="Natvig D.O."/>
            <person name="Powell A.J."/>
            <person name="Tsang A."/>
            <person name="Grigoriev I.V."/>
        </authorList>
    </citation>
    <scope>NUCLEOTIDE SEQUENCE [LARGE SCALE GENOMIC DNA]</scope>
    <source>
        <strain evidence="1 2">CBS 494.80</strain>
    </source>
</reference>
<dbReference type="EMBL" id="JAZHXI010000001">
    <property type="protein sequence ID" value="KAL2075906.1"/>
    <property type="molecule type" value="Genomic_DNA"/>
</dbReference>
<comment type="caution">
    <text evidence="1">The sequence shown here is derived from an EMBL/GenBank/DDBJ whole genome shotgun (WGS) entry which is preliminary data.</text>
</comment>
<accession>A0ABR4D2A7</accession>
<sequence length="141" mass="16719">MCFYDSITRDCGCTKWHHFRLHCYKEYRIGETCGLKLNNIIRNKPGKLYVRRSTSKIISYKKNKIIFDAGKQNLTLAAHLLRNQKLLLSGKRRIARYWSISGRQEKGHLSNQHPFPKMIKRGRERDWIRVDQRTETENAIG</sequence>
<name>A0ABR4D2A7_9HELO</name>
<feature type="non-terminal residue" evidence="1">
    <location>
        <position position="141"/>
    </location>
</feature>
<evidence type="ECO:0000313" key="1">
    <source>
        <dbReference type="EMBL" id="KAL2075906.1"/>
    </source>
</evidence>
<protein>
    <submittedName>
        <fullName evidence="1">Uncharacterized protein</fullName>
    </submittedName>
</protein>
<organism evidence="1 2">
    <name type="scientific">Oculimacula yallundae</name>
    <dbReference type="NCBI Taxonomy" id="86028"/>
    <lineage>
        <taxon>Eukaryota</taxon>
        <taxon>Fungi</taxon>
        <taxon>Dikarya</taxon>
        <taxon>Ascomycota</taxon>
        <taxon>Pezizomycotina</taxon>
        <taxon>Leotiomycetes</taxon>
        <taxon>Helotiales</taxon>
        <taxon>Ploettnerulaceae</taxon>
        <taxon>Oculimacula</taxon>
    </lineage>
</organism>
<dbReference type="Proteomes" id="UP001595075">
    <property type="component" value="Unassembled WGS sequence"/>
</dbReference>
<gene>
    <name evidence="1" type="ORF">VTL71DRAFT_849</name>
</gene>
<proteinExistence type="predicted"/>
<evidence type="ECO:0000313" key="2">
    <source>
        <dbReference type="Proteomes" id="UP001595075"/>
    </source>
</evidence>